<dbReference type="Proteomes" id="UP000312032">
    <property type="component" value="Unassembled WGS sequence"/>
</dbReference>
<dbReference type="InterPro" id="IPR012340">
    <property type="entry name" value="NA-bd_OB-fold"/>
</dbReference>
<protein>
    <submittedName>
        <fullName evidence="2">Cold-shock protein</fullName>
    </submittedName>
</protein>
<dbReference type="AlphaFoldDB" id="A0A5C4U653"/>
<name>A0A5C4U653_9CORY</name>
<feature type="domain" description="CSD" evidence="1">
    <location>
        <begin position="1"/>
        <end position="64"/>
    </location>
</feature>
<proteinExistence type="predicted"/>
<dbReference type="OrthoDB" id="7477356at2"/>
<dbReference type="Gene3D" id="2.40.50.140">
    <property type="entry name" value="Nucleic acid-binding proteins"/>
    <property type="match status" value="1"/>
</dbReference>
<dbReference type="SUPFAM" id="SSF50249">
    <property type="entry name" value="Nucleic acid-binding proteins"/>
    <property type="match status" value="1"/>
</dbReference>
<comment type="caution">
    <text evidence="2">The sequence shown here is derived from an EMBL/GenBank/DDBJ whole genome shotgun (WGS) entry which is preliminary data.</text>
</comment>
<gene>
    <name evidence="2" type="ORF">FHE74_00060</name>
</gene>
<dbReference type="PRINTS" id="PR00050">
    <property type="entry name" value="COLDSHOCK"/>
</dbReference>
<organism evidence="2 3">
    <name type="scientific">Corynebacterium tapiri</name>
    <dbReference type="NCBI Taxonomy" id="1448266"/>
    <lineage>
        <taxon>Bacteria</taxon>
        <taxon>Bacillati</taxon>
        <taxon>Actinomycetota</taxon>
        <taxon>Actinomycetes</taxon>
        <taxon>Mycobacteriales</taxon>
        <taxon>Corynebacteriaceae</taxon>
        <taxon>Corynebacterium</taxon>
    </lineage>
</organism>
<dbReference type="EMBL" id="VDHJ01000001">
    <property type="protein sequence ID" value="TNM00385.1"/>
    <property type="molecule type" value="Genomic_DNA"/>
</dbReference>
<sequence length="127" mass="14079">MPIGKVKWYDSEKGFGFVSNPGDEDVYVNASVLPDGVEELVQGQRIEFDFAAGRRGPQALRVKVLDSPQRRHAHKHKPEELSSMLSDVLTVIETQIQPALAAGRYPERKEGRQVAGILRAIAKELDA</sequence>
<dbReference type="Pfam" id="PF00313">
    <property type="entry name" value="CSD"/>
    <property type="match status" value="1"/>
</dbReference>
<dbReference type="InterPro" id="IPR011129">
    <property type="entry name" value="CSD"/>
</dbReference>
<dbReference type="GO" id="GO:0003676">
    <property type="term" value="F:nucleic acid binding"/>
    <property type="evidence" value="ECO:0007669"/>
    <property type="project" value="InterPro"/>
</dbReference>
<evidence type="ECO:0000313" key="3">
    <source>
        <dbReference type="Proteomes" id="UP000312032"/>
    </source>
</evidence>
<dbReference type="SMART" id="SM00357">
    <property type="entry name" value="CSP"/>
    <property type="match status" value="1"/>
</dbReference>
<dbReference type="PROSITE" id="PS51857">
    <property type="entry name" value="CSD_2"/>
    <property type="match status" value="1"/>
</dbReference>
<accession>A0A5C4U653</accession>
<evidence type="ECO:0000259" key="1">
    <source>
        <dbReference type="PROSITE" id="PS51857"/>
    </source>
</evidence>
<keyword evidence="3" id="KW-1185">Reference proteome</keyword>
<dbReference type="InterPro" id="IPR002059">
    <property type="entry name" value="CSP_DNA-bd"/>
</dbReference>
<evidence type="ECO:0000313" key="2">
    <source>
        <dbReference type="EMBL" id="TNM00385.1"/>
    </source>
</evidence>
<dbReference type="RefSeq" id="WP_139464384.1">
    <property type="nucleotide sequence ID" value="NZ_VDHJ01000001.1"/>
</dbReference>
<reference evidence="2 3" key="1">
    <citation type="submission" date="2019-06" db="EMBL/GenBank/DDBJ databases">
        <authorList>
            <person name="Li J."/>
        </authorList>
    </citation>
    <scope>NUCLEOTIDE SEQUENCE [LARGE SCALE GENOMIC DNA]</scope>
    <source>
        <strain evidence="2 3">LMG 28165</strain>
    </source>
</reference>
<dbReference type="CDD" id="cd04458">
    <property type="entry name" value="CSP_CDS"/>
    <property type="match status" value="1"/>
</dbReference>